<dbReference type="InterPro" id="IPR015943">
    <property type="entry name" value="WD40/YVTN_repeat-like_dom_sf"/>
</dbReference>
<keyword evidence="4" id="KW-1185">Reference proteome</keyword>
<comment type="caution">
    <text evidence="3">The sequence shown here is derived from an EMBL/GenBank/DDBJ whole genome shotgun (WGS) entry which is preliminary data.</text>
</comment>
<dbReference type="AlphaFoldDB" id="A0A0K9P9J5"/>
<dbReference type="PANTHER" id="PTHR22844:SF340">
    <property type="entry name" value="OS01G0946100 PROTEIN"/>
    <property type="match status" value="1"/>
</dbReference>
<dbReference type="InterPro" id="IPR036322">
    <property type="entry name" value="WD40_repeat_dom_sf"/>
</dbReference>
<organism evidence="3 4">
    <name type="scientific">Zostera marina</name>
    <name type="common">Eelgrass</name>
    <dbReference type="NCBI Taxonomy" id="29655"/>
    <lineage>
        <taxon>Eukaryota</taxon>
        <taxon>Viridiplantae</taxon>
        <taxon>Streptophyta</taxon>
        <taxon>Embryophyta</taxon>
        <taxon>Tracheophyta</taxon>
        <taxon>Spermatophyta</taxon>
        <taxon>Magnoliopsida</taxon>
        <taxon>Liliopsida</taxon>
        <taxon>Zosteraceae</taxon>
        <taxon>Zostera</taxon>
    </lineage>
</organism>
<feature type="repeat" description="WD" evidence="1">
    <location>
        <begin position="203"/>
        <end position="234"/>
    </location>
</feature>
<proteinExistence type="predicted"/>
<keyword evidence="1" id="KW-0853">WD repeat</keyword>
<dbReference type="PANTHER" id="PTHR22844">
    <property type="entry name" value="F-BOX AND WD40 DOMAIN PROTEIN"/>
    <property type="match status" value="1"/>
</dbReference>
<dbReference type="Proteomes" id="UP000036987">
    <property type="component" value="Unassembled WGS sequence"/>
</dbReference>
<reference evidence="4" key="1">
    <citation type="journal article" date="2016" name="Nature">
        <title>The genome of the seagrass Zostera marina reveals angiosperm adaptation to the sea.</title>
        <authorList>
            <person name="Olsen J.L."/>
            <person name="Rouze P."/>
            <person name="Verhelst B."/>
            <person name="Lin Y.-C."/>
            <person name="Bayer T."/>
            <person name="Collen J."/>
            <person name="Dattolo E."/>
            <person name="De Paoli E."/>
            <person name="Dittami S."/>
            <person name="Maumus F."/>
            <person name="Michel G."/>
            <person name="Kersting A."/>
            <person name="Lauritano C."/>
            <person name="Lohaus R."/>
            <person name="Toepel M."/>
            <person name="Tonon T."/>
            <person name="Vanneste K."/>
            <person name="Amirebrahimi M."/>
            <person name="Brakel J."/>
            <person name="Bostroem C."/>
            <person name="Chovatia M."/>
            <person name="Grimwood J."/>
            <person name="Jenkins J.W."/>
            <person name="Jueterbock A."/>
            <person name="Mraz A."/>
            <person name="Stam W.T."/>
            <person name="Tice H."/>
            <person name="Bornberg-Bauer E."/>
            <person name="Green P.J."/>
            <person name="Pearson G.A."/>
            <person name="Procaccini G."/>
            <person name="Duarte C.M."/>
            <person name="Schmutz J."/>
            <person name="Reusch T.B.H."/>
            <person name="Van de Peer Y."/>
        </authorList>
    </citation>
    <scope>NUCLEOTIDE SEQUENCE [LARGE SCALE GENOMIC DNA]</scope>
    <source>
        <strain evidence="4">cv. Finnish</strain>
    </source>
</reference>
<name>A0A0K9P9J5_ZOSMR</name>
<dbReference type="STRING" id="29655.A0A0K9P9J5"/>
<dbReference type="Gene3D" id="2.130.10.10">
    <property type="entry name" value="YVTN repeat-like/Quinoprotein amine dehydrogenase"/>
    <property type="match status" value="2"/>
</dbReference>
<protein>
    <submittedName>
        <fullName evidence="3">WD-40 repeat family protein</fullName>
    </submittedName>
</protein>
<dbReference type="PROSITE" id="PS50082">
    <property type="entry name" value="WD_REPEATS_2"/>
    <property type="match status" value="2"/>
</dbReference>
<dbReference type="OrthoDB" id="674604at2759"/>
<dbReference type="FunFam" id="2.130.10.10:FF:000775">
    <property type="entry name" value="BnaA09g28200D protein"/>
    <property type="match status" value="1"/>
</dbReference>
<feature type="region of interest" description="Disordered" evidence="2">
    <location>
        <begin position="1"/>
        <end position="29"/>
    </location>
</feature>
<evidence type="ECO:0000256" key="1">
    <source>
        <dbReference type="PROSITE-ProRule" id="PRU00221"/>
    </source>
</evidence>
<evidence type="ECO:0000313" key="4">
    <source>
        <dbReference type="Proteomes" id="UP000036987"/>
    </source>
</evidence>
<dbReference type="SUPFAM" id="SSF50978">
    <property type="entry name" value="WD40 repeat-like"/>
    <property type="match status" value="1"/>
</dbReference>
<dbReference type="InterPro" id="IPR001680">
    <property type="entry name" value="WD40_rpt"/>
</dbReference>
<gene>
    <name evidence="3" type="ORF">ZOSMA_315G00030</name>
</gene>
<accession>A0A0K9P9J5</accession>
<dbReference type="OMA" id="VWWVPKQ"/>
<dbReference type="SMART" id="SM00320">
    <property type="entry name" value="WD40"/>
    <property type="match status" value="7"/>
</dbReference>
<dbReference type="InterPro" id="IPR045182">
    <property type="entry name" value="JINGUBANG-like"/>
</dbReference>
<sequence>MVRSIMTVSSPTSTSTGSEDDPDESSGQLSNDIFLSHRPMAVLSDHIGSVSCVALCGEFILSASQSKDIIVWQQPVLRRFTKFGNGEGLVKAIVAVGNQLFTAHQDCKIRVWKVSTKSKNNFRLSSILPTTKDYYLAKFINKTNYVRTRQRHYHHHYQTHKLWIEHTDSISCLLVHDGMLYSGSWDKTFKVWRISDLKCMESIKAHDDVINGLVVDSFGVLYSASADGLIKLWEKHSNGCHTLKGELMCGSGNGHSKEMAWNCVVINGGYVYGGSSDGFVMGWNIMERGDEMGLACDVKAHDKAVLCMCSIADVVCCGSVDSTISVWKRGTGCGLLKKIGVIGGHEGPVKCLEGTCSSRGGNGWFVLYSGGLDKSLRVWWVAVGDRPIKSRAPLALLCSF</sequence>
<feature type="repeat" description="WD" evidence="1">
    <location>
        <begin position="163"/>
        <end position="202"/>
    </location>
</feature>
<dbReference type="EMBL" id="LFYR01001025">
    <property type="protein sequence ID" value="KMZ65621.1"/>
    <property type="molecule type" value="Genomic_DNA"/>
</dbReference>
<dbReference type="Pfam" id="PF00400">
    <property type="entry name" value="WD40"/>
    <property type="match status" value="4"/>
</dbReference>
<evidence type="ECO:0000313" key="3">
    <source>
        <dbReference type="EMBL" id="KMZ65621.1"/>
    </source>
</evidence>
<evidence type="ECO:0000256" key="2">
    <source>
        <dbReference type="SAM" id="MobiDB-lite"/>
    </source>
</evidence>